<evidence type="ECO:0000313" key="7">
    <source>
        <dbReference type="Proteomes" id="UP000326759"/>
    </source>
</evidence>
<feature type="coiled-coil region" evidence="3">
    <location>
        <begin position="163"/>
        <end position="190"/>
    </location>
</feature>
<dbReference type="InterPro" id="IPR043504">
    <property type="entry name" value="Peptidase_S1_PA_chymotrypsin"/>
</dbReference>
<dbReference type="PANTHER" id="PTHR24256">
    <property type="entry name" value="TRYPTASE-RELATED"/>
    <property type="match status" value="1"/>
</dbReference>
<dbReference type="InterPro" id="IPR009003">
    <property type="entry name" value="Peptidase_S1_PA"/>
</dbReference>
<dbReference type="Gene3D" id="2.40.10.10">
    <property type="entry name" value="Trypsin-like serine proteases"/>
    <property type="match status" value="1"/>
</dbReference>
<dbReference type="InterPro" id="IPR016186">
    <property type="entry name" value="C-type_lectin-like/link_sf"/>
</dbReference>
<evidence type="ECO:0000313" key="6">
    <source>
        <dbReference type="EMBL" id="KAB7496557.1"/>
    </source>
</evidence>
<dbReference type="AlphaFoldDB" id="A0A5N5SRC4"/>
<dbReference type="GO" id="GO:0006508">
    <property type="term" value="P:proteolysis"/>
    <property type="evidence" value="ECO:0007669"/>
    <property type="project" value="InterPro"/>
</dbReference>
<evidence type="ECO:0000259" key="5">
    <source>
        <dbReference type="PROSITE" id="PS50240"/>
    </source>
</evidence>
<name>A0A5N5SRC4_9CRUS</name>
<keyword evidence="7" id="KW-1185">Reference proteome</keyword>
<organism evidence="6 7">
    <name type="scientific">Armadillidium nasatum</name>
    <dbReference type="NCBI Taxonomy" id="96803"/>
    <lineage>
        <taxon>Eukaryota</taxon>
        <taxon>Metazoa</taxon>
        <taxon>Ecdysozoa</taxon>
        <taxon>Arthropoda</taxon>
        <taxon>Crustacea</taxon>
        <taxon>Multicrustacea</taxon>
        <taxon>Malacostraca</taxon>
        <taxon>Eumalacostraca</taxon>
        <taxon>Peracarida</taxon>
        <taxon>Isopoda</taxon>
        <taxon>Oniscidea</taxon>
        <taxon>Crinocheta</taxon>
        <taxon>Armadillidiidae</taxon>
        <taxon>Armadillidium</taxon>
    </lineage>
</organism>
<dbReference type="GO" id="GO:0004252">
    <property type="term" value="F:serine-type endopeptidase activity"/>
    <property type="evidence" value="ECO:0007669"/>
    <property type="project" value="InterPro"/>
</dbReference>
<dbReference type="Proteomes" id="UP000326759">
    <property type="component" value="Unassembled WGS sequence"/>
</dbReference>
<feature type="non-terminal residue" evidence="6">
    <location>
        <position position="713"/>
    </location>
</feature>
<dbReference type="EMBL" id="SEYY01021245">
    <property type="protein sequence ID" value="KAB7496557.1"/>
    <property type="molecule type" value="Genomic_DNA"/>
</dbReference>
<dbReference type="Pfam" id="PF00089">
    <property type="entry name" value="Trypsin"/>
    <property type="match status" value="1"/>
</dbReference>
<dbReference type="PROSITE" id="PS50240">
    <property type="entry name" value="TRYPSIN_DOM"/>
    <property type="match status" value="1"/>
</dbReference>
<dbReference type="SMART" id="SM00020">
    <property type="entry name" value="Tryp_SPc"/>
    <property type="match status" value="1"/>
</dbReference>
<evidence type="ECO:0000256" key="4">
    <source>
        <dbReference type="SAM" id="MobiDB-lite"/>
    </source>
</evidence>
<dbReference type="SUPFAM" id="SSF50494">
    <property type="entry name" value="Trypsin-like serine proteases"/>
    <property type="match status" value="1"/>
</dbReference>
<proteinExistence type="inferred from homology"/>
<feature type="domain" description="Peptidase S1" evidence="5">
    <location>
        <begin position="349"/>
        <end position="647"/>
    </location>
</feature>
<evidence type="ECO:0000256" key="1">
    <source>
        <dbReference type="ARBA" id="ARBA00023157"/>
    </source>
</evidence>
<dbReference type="InterPro" id="IPR001254">
    <property type="entry name" value="Trypsin_dom"/>
</dbReference>
<comment type="similarity">
    <text evidence="2">Belongs to the peptidase S1 family. CLIP subfamily.</text>
</comment>
<dbReference type="InterPro" id="IPR051487">
    <property type="entry name" value="Ser/Thr_Proteases_Immune/Dev"/>
</dbReference>
<protein>
    <submittedName>
        <fullName evidence="6">Chymotrypsin-like elastase family member 2A</fullName>
    </submittedName>
</protein>
<evidence type="ECO:0000256" key="2">
    <source>
        <dbReference type="ARBA" id="ARBA00024195"/>
    </source>
</evidence>
<keyword evidence="3" id="KW-0175">Coiled coil</keyword>
<dbReference type="InterPro" id="IPR016187">
    <property type="entry name" value="CTDL_fold"/>
</dbReference>
<evidence type="ECO:0000256" key="3">
    <source>
        <dbReference type="SAM" id="Coils"/>
    </source>
</evidence>
<gene>
    <name evidence="6" type="primary">CELA2A_0</name>
    <name evidence="6" type="ORF">Anas_05671</name>
</gene>
<feature type="region of interest" description="Disordered" evidence="4">
    <location>
        <begin position="1"/>
        <end position="27"/>
    </location>
</feature>
<dbReference type="OrthoDB" id="10064156at2759"/>
<dbReference type="Gene3D" id="3.10.100.10">
    <property type="entry name" value="Mannose-Binding Protein A, subunit A"/>
    <property type="match status" value="1"/>
</dbReference>
<accession>A0A5N5SRC4</accession>
<dbReference type="SUPFAM" id="SSF56436">
    <property type="entry name" value="C-type lectin-like"/>
    <property type="match status" value="1"/>
</dbReference>
<reference evidence="6 7" key="1">
    <citation type="journal article" date="2019" name="PLoS Biol.">
        <title>Sex chromosomes control vertical transmission of feminizing Wolbachia symbionts in an isopod.</title>
        <authorList>
            <person name="Becking T."/>
            <person name="Chebbi M.A."/>
            <person name="Giraud I."/>
            <person name="Moumen B."/>
            <person name="Laverre T."/>
            <person name="Caubet Y."/>
            <person name="Peccoud J."/>
            <person name="Gilbert C."/>
            <person name="Cordaux R."/>
        </authorList>
    </citation>
    <scope>NUCLEOTIDE SEQUENCE [LARGE SCALE GENOMIC DNA]</scope>
    <source>
        <strain evidence="6">ANa2</strain>
        <tissue evidence="6">Whole body excluding digestive tract and cuticle</tissue>
    </source>
</reference>
<sequence>MPTMAPTEDPITQTQATEDPEEVMEMPDGNEQAMEAQKHEIFFIAAEYDKSKGSWIWEGTHDKIDWDILLYGTPNGKKSLKVIDGININKCLALNLTASNETGPIIVETECISDNGYICKMVLRQDAQNLQAQNAVSLHLMISTSKNREHGFANFNYKPGGCQVKIEEKLMKCEEVLQEIEKESNETTHKYSVARVGSSYYYIANSTDECIGREAIIQNEDVHSFIMQLLATRENYYMDKNIKIGLTFKLEDSMAYWVNGKPDDYYDQFWLPGEPKRDSSVDGGCAAYSNVDGTATYLWRLFSKEMCETFDKICELPLQKSSSVGRTKEETCGKRYERGVLAKATVNSIYSSDEANFGEFPWQAAIMYPEKYGREVKRKFACSGALIHESFVLTSAHCVTSVNVQKDFVVVLGQHDLYDDFYILEPLVVDVKEVILHKDFTVRKSSLDDLALLQLDNKVDTSIYPHIGLGCLPDPEEIRSHGGNWECFVTGWSKNFLNVWRRNLQRRNTARYVNKDHYDLLYNSKRYAHDYKHQHAYYRDEDSELLCTNSAHNECLEDQSPLLVCKKAAEYVRKPFYDNQYGQNRFRTFKSSDPQNYEPSTINYRRDTYSPYHQYGYEESIINAYGEERFNSDKWYIIGIGNTMSQCRDFDEFQISPIQGVLKRILPKSHIKPSKSDVHKLKEHLGESYGKEYDYTSKIPHRGLNYKNRYGVT</sequence>
<keyword evidence="1" id="KW-1015">Disulfide bond</keyword>
<comment type="caution">
    <text evidence="6">The sequence shown here is derived from an EMBL/GenBank/DDBJ whole genome shotgun (WGS) entry which is preliminary data.</text>
</comment>